<dbReference type="NCBIfam" id="TIGR00229">
    <property type="entry name" value="sensory_box"/>
    <property type="match status" value="3"/>
</dbReference>
<dbReference type="SMART" id="SM00091">
    <property type="entry name" value="PAS"/>
    <property type="match status" value="4"/>
</dbReference>
<dbReference type="GeneID" id="76835668"/>
<dbReference type="Pfam" id="PF08448">
    <property type="entry name" value="PAS_4"/>
    <property type="match status" value="2"/>
</dbReference>
<dbReference type="PANTHER" id="PTHR44757">
    <property type="entry name" value="DIGUANYLATE CYCLASE DGCP"/>
    <property type="match status" value="1"/>
</dbReference>
<dbReference type="EMBL" id="CP113361">
    <property type="protein sequence ID" value="WAI00963.1"/>
    <property type="molecule type" value="Genomic_DNA"/>
</dbReference>
<sequence>MPGEQEMLDRIQNVLKFKSRGMTITEISHVTSTHRNSIAKYLQILLALGKVDLRVIGNAKVYTLSHRIPVSSLLNCSPDLIVLLNQERKIVQANDSYLKFFHYNANDVLNQEIYEKTFPIISDKSLIPFIDNSFEKGDIDSIKMNLTHDNKKYDFFIKYIPSALEGGDYGLIIIIKDITEEKRIQDELIKNETKFQNLLHNANDSIFLYEITDALRIGSLIDVNDTACKQLCYTRDELFRTEFDDIFNAKFHDETGAIRNDLRENCHAIYEGMQVRKNGTTFPAEASAHVFFLQDKRVVLYIMRDISERKIAEKSLKLSENRYQDIVEGQEELIFRISPDQSIQYGNEAFRRYFNLQNKTPGKNTLESLNILPDDRKLIQTSMSLADTENESIKIEFRIQQQDRKPTWIESRISPLYDTDRTIHEFQFIGKDITETKRAKEAMRRNEENTRFLLNSINDNSFLIDLNGRILSINQSSCEYIQKFCSDKSLNGTSIAGRSIYEFFPKDTGQTISSIASEIIFSKEPDIFVDEIQSRTFDFSLSPMINSDGEVEKIIVVKRDISDEISGFNHSQTSTTIQNNIA</sequence>
<accession>A0A9X9S383</accession>
<dbReference type="InterPro" id="IPR000700">
    <property type="entry name" value="PAS-assoc_C"/>
</dbReference>
<dbReference type="SUPFAM" id="SSF55785">
    <property type="entry name" value="PYP-like sensor domain (PAS domain)"/>
    <property type="match status" value="4"/>
</dbReference>
<dbReference type="CDD" id="cd00130">
    <property type="entry name" value="PAS"/>
    <property type="match status" value="2"/>
</dbReference>
<dbReference type="InterPro" id="IPR013656">
    <property type="entry name" value="PAS_4"/>
</dbReference>
<dbReference type="InterPro" id="IPR001610">
    <property type="entry name" value="PAC"/>
</dbReference>
<evidence type="ECO:0000313" key="2">
    <source>
        <dbReference type="EMBL" id="WAI00963.1"/>
    </source>
</evidence>
<dbReference type="InterPro" id="IPR035965">
    <property type="entry name" value="PAS-like_dom_sf"/>
</dbReference>
<dbReference type="PANTHER" id="PTHR44757:SF2">
    <property type="entry name" value="BIOFILM ARCHITECTURE MAINTENANCE PROTEIN MBAA"/>
    <property type="match status" value="1"/>
</dbReference>
<evidence type="ECO:0000313" key="3">
    <source>
        <dbReference type="Proteomes" id="UP001163096"/>
    </source>
</evidence>
<name>A0A9X9S383_METOG</name>
<gene>
    <name evidence="2" type="ORF">OU421_11160</name>
</gene>
<proteinExistence type="predicted"/>
<dbReference type="InterPro" id="IPR000014">
    <property type="entry name" value="PAS"/>
</dbReference>
<evidence type="ECO:0000259" key="1">
    <source>
        <dbReference type="PROSITE" id="PS50113"/>
    </source>
</evidence>
<dbReference type="InterPro" id="IPR052155">
    <property type="entry name" value="Biofilm_reg_signaling"/>
</dbReference>
<dbReference type="SMART" id="SM00086">
    <property type="entry name" value="PAC"/>
    <property type="match status" value="3"/>
</dbReference>
<reference evidence="2" key="1">
    <citation type="submission" date="2022-11" db="EMBL/GenBank/DDBJ databases">
        <title>Complete genome sequence of Methanogenium organophilum DSM 3596.</title>
        <authorList>
            <person name="Chen S.-C."/>
            <person name="Lai S.-J."/>
            <person name="You Y.-T."/>
        </authorList>
    </citation>
    <scope>NUCLEOTIDE SEQUENCE</scope>
    <source>
        <strain evidence="2">DSM 3596</strain>
    </source>
</reference>
<dbReference type="Pfam" id="PF13426">
    <property type="entry name" value="PAS_9"/>
    <property type="match status" value="2"/>
</dbReference>
<dbReference type="AlphaFoldDB" id="A0A9X9S383"/>
<dbReference type="PROSITE" id="PS50113">
    <property type="entry name" value="PAC"/>
    <property type="match status" value="1"/>
</dbReference>
<dbReference type="RefSeq" id="WP_268186170.1">
    <property type="nucleotide sequence ID" value="NZ_CP113361.1"/>
</dbReference>
<keyword evidence="3" id="KW-1185">Reference proteome</keyword>
<protein>
    <submittedName>
        <fullName evidence="2">PAS domain-containing protein</fullName>
    </submittedName>
</protein>
<dbReference type="Gene3D" id="3.30.450.20">
    <property type="entry name" value="PAS domain"/>
    <property type="match status" value="4"/>
</dbReference>
<dbReference type="KEGG" id="mou:OU421_11160"/>
<organism evidence="2 3">
    <name type="scientific">Methanogenium organophilum</name>
    <dbReference type="NCBI Taxonomy" id="2199"/>
    <lineage>
        <taxon>Archaea</taxon>
        <taxon>Methanobacteriati</taxon>
        <taxon>Methanobacteriota</taxon>
        <taxon>Stenosarchaea group</taxon>
        <taxon>Methanomicrobia</taxon>
        <taxon>Methanomicrobiales</taxon>
        <taxon>Methanomicrobiaceae</taxon>
        <taxon>Methanogenium</taxon>
    </lineage>
</organism>
<feature type="domain" description="PAC" evidence="1">
    <location>
        <begin position="393"/>
        <end position="445"/>
    </location>
</feature>
<dbReference type="Proteomes" id="UP001163096">
    <property type="component" value="Chromosome"/>
</dbReference>